<sequence>MKDLPMKDLPMKDLPLPSETDASAAPATAAPWQDDVLAALRLMIDSYRAPERDGWCLALDRAQARWGETRGAIIFADLAQVLARLRVARHSPFGFGRVDGSQPRPTRHEALFLQVARLSHAGHAAQAEAVATLLCEGNEITAYLNAVRRLVAHLD</sequence>
<dbReference type="Proteomes" id="UP000183812">
    <property type="component" value="Unassembled WGS sequence"/>
</dbReference>
<evidence type="ECO:0000313" key="2">
    <source>
        <dbReference type="EMBL" id="SDG11472.1"/>
    </source>
</evidence>
<proteinExistence type="predicted"/>
<dbReference type="EMBL" id="FNAY01000031">
    <property type="protein sequence ID" value="SDG11472.1"/>
    <property type="molecule type" value="Genomic_DNA"/>
</dbReference>
<organism evidence="2 3">
    <name type="scientific">Rhodobacter capsulatus</name>
    <name type="common">Rhodopseudomonas capsulata</name>
    <dbReference type="NCBI Taxonomy" id="1061"/>
    <lineage>
        <taxon>Bacteria</taxon>
        <taxon>Pseudomonadati</taxon>
        <taxon>Pseudomonadota</taxon>
        <taxon>Alphaproteobacteria</taxon>
        <taxon>Rhodobacterales</taxon>
        <taxon>Rhodobacter group</taxon>
        <taxon>Rhodobacter</taxon>
    </lineage>
</organism>
<name>A0A1G7RL45_RHOCA</name>
<evidence type="ECO:0000256" key="1">
    <source>
        <dbReference type="SAM" id="MobiDB-lite"/>
    </source>
</evidence>
<reference evidence="2 3" key="1">
    <citation type="submission" date="2016-10" db="EMBL/GenBank/DDBJ databases">
        <authorList>
            <person name="de Groot N.N."/>
        </authorList>
    </citation>
    <scope>NUCLEOTIDE SEQUENCE [LARGE SCALE GENOMIC DNA]</scope>
    <source>
        <strain evidence="3">DSM 938 / 37b4</strain>
    </source>
</reference>
<feature type="compositionally biased region" description="Basic and acidic residues" evidence="1">
    <location>
        <begin position="1"/>
        <end position="11"/>
    </location>
</feature>
<accession>A0A1G7RL45</accession>
<evidence type="ECO:0000313" key="3">
    <source>
        <dbReference type="Proteomes" id="UP000183812"/>
    </source>
</evidence>
<feature type="region of interest" description="Disordered" evidence="1">
    <location>
        <begin position="1"/>
        <end position="28"/>
    </location>
</feature>
<gene>
    <name evidence="2" type="ORF">SAMN04244550_03437</name>
</gene>
<dbReference type="AlphaFoldDB" id="A0A1G7RL45"/>
<protein>
    <submittedName>
        <fullName evidence="2">Uncharacterized protein</fullName>
    </submittedName>
</protein>